<dbReference type="InterPro" id="IPR006029">
    <property type="entry name" value="Neurotrans-gated_channel_TM"/>
</dbReference>
<keyword evidence="14 20" id="KW-0407">Ion channel</keyword>
<comment type="catalytic activity">
    <reaction evidence="17">
        <text>Na(+)(in) = Na(+)(out)</text>
        <dbReference type="Rhea" id="RHEA:34963"/>
        <dbReference type="ChEBI" id="CHEBI:29101"/>
    </reaction>
</comment>
<dbReference type="FunFam" id="2.70.170.10:FF:000017">
    <property type="entry name" value="5-hydroxytryptamine receptor 3A"/>
    <property type="match status" value="1"/>
</dbReference>
<dbReference type="InterPro" id="IPR036719">
    <property type="entry name" value="Neuro-gated_channel_TM_sf"/>
</dbReference>
<dbReference type="Pfam" id="PF02931">
    <property type="entry name" value="Neur_chan_LBD"/>
    <property type="match status" value="1"/>
</dbReference>
<feature type="transmembrane region" description="Helical" evidence="20">
    <location>
        <begin position="300"/>
        <end position="325"/>
    </location>
</feature>
<dbReference type="Gene3D" id="1.20.58.390">
    <property type="entry name" value="Neurotransmitter-gated ion-channel transmembrane domain"/>
    <property type="match status" value="1"/>
</dbReference>
<dbReference type="InterPro" id="IPR038050">
    <property type="entry name" value="Neuro_actylchol_rec"/>
</dbReference>
<dbReference type="PANTHER" id="PTHR18945">
    <property type="entry name" value="NEUROTRANSMITTER GATED ION CHANNEL"/>
    <property type="match status" value="1"/>
</dbReference>
<keyword evidence="2" id="KW-1003">Cell membrane</keyword>
<evidence type="ECO:0000259" key="23">
    <source>
        <dbReference type="Pfam" id="PF02932"/>
    </source>
</evidence>
<evidence type="ECO:0000256" key="10">
    <source>
        <dbReference type="ARBA" id="ARBA00023170"/>
    </source>
</evidence>
<keyword evidence="3 20" id="KW-0812">Transmembrane</keyword>
<comment type="catalytic activity">
    <reaction evidence="16">
        <text>K(+)(in) = K(+)(out)</text>
        <dbReference type="Rhea" id="RHEA:29463"/>
        <dbReference type="ChEBI" id="CHEBI:29103"/>
    </reaction>
</comment>
<evidence type="ECO:0000256" key="15">
    <source>
        <dbReference type="ARBA" id="ARBA00034104"/>
    </source>
</evidence>
<evidence type="ECO:0000256" key="8">
    <source>
        <dbReference type="ARBA" id="ARBA00023136"/>
    </source>
</evidence>
<keyword evidence="5 20" id="KW-1133">Transmembrane helix</keyword>
<dbReference type="SUPFAM" id="SSF63712">
    <property type="entry name" value="Nicotinic receptor ligand binding domain-like"/>
    <property type="match status" value="1"/>
</dbReference>
<evidence type="ECO:0000256" key="20">
    <source>
        <dbReference type="RuleBase" id="RU000687"/>
    </source>
</evidence>
<feature type="transmembrane region" description="Helical" evidence="20">
    <location>
        <begin position="270"/>
        <end position="288"/>
    </location>
</feature>
<evidence type="ECO:0000256" key="6">
    <source>
        <dbReference type="ARBA" id="ARBA00023018"/>
    </source>
</evidence>
<feature type="transmembrane region" description="Helical" evidence="20">
    <location>
        <begin position="239"/>
        <end position="258"/>
    </location>
</feature>
<dbReference type="PROSITE" id="PS00236">
    <property type="entry name" value="NEUROTR_ION_CHANNEL"/>
    <property type="match status" value="1"/>
</dbReference>
<feature type="signal peptide" evidence="20">
    <location>
        <begin position="1"/>
        <end position="18"/>
    </location>
</feature>
<dbReference type="GO" id="GO:0045211">
    <property type="term" value="C:postsynaptic membrane"/>
    <property type="evidence" value="ECO:0007669"/>
    <property type="project" value="UniProtKB-SubCell"/>
</dbReference>
<evidence type="ECO:0000256" key="5">
    <source>
        <dbReference type="ARBA" id="ARBA00022989"/>
    </source>
</evidence>
<keyword evidence="6" id="KW-0770">Synapse</keyword>
<organism evidence="24 25">
    <name type="scientific">Xyrichtys novacula</name>
    <name type="common">Pearly razorfish</name>
    <name type="synonym">Hemipteronotus novacula</name>
    <dbReference type="NCBI Taxonomy" id="13765"/>
    <lineage>
        <taxon>Eukaryota</taxon>
        <taxon>Metazoa</taxon>
        <taxon>Chordata</taxon>
        <taxon>Craniata</taxon>
        <taxon>Vertebrata</taxon>
        <taxon>Euteleostomi</taxon>
        <taxon>Actinopterygii</taxon>
        <taxon>Neopterygii</taxon>
        <taxon>Teleostei</taxon>
        <taxon>Neoteleostei</taxon>
        <taxon>Acanthomorphata</taxon>
        <taxon>Eupercaria</taxon>
        <taxon>Labriformes</taxon>
        <taxon>Labridae</taxon>
        <taxon>Xyrichtys</taxon>
    </lineage>
</organism>
<evidence type="ECO:0000256" key="2">
    <source>
        <dbReference type="ARBA" id="ARBA00022475"/>
    </source>
</evidence>
<keyword evidence="1 20" id="KW-0813">Transport</keyword>
<evidence type="ECO:0000313" key="25">
    <source>
        <dbReference type="Proteomes" id="UP001178508"/>
    </source>
</evidence>
<comment type="function">
    <text evidence="19">Forms serotonin (5-hydroxytryptamine/5-HT3)-activated cation-selective channel complexes, which when activated cause fast, depolarizing responses in neurons.</text>
</comment>
<evidence type="ECO:0000256" key="21">
    <source>
        <dbReference type="SAM" id="MobiDB-lite"/>
    </source>
</evidence>
<reference evidence="24" key="1">
    <citation type="submission" date="2023-08" db="EMBL/GenBank/DDBJ databases">
        <authorList>
            <person name="Alioto T."/>
            <person name="Alioto T."/>
            <person name="Gomez Garrido J."/>
        </authorList>
    </citation>
    <scope>NUCLEOTIDE SEQUENCE</scope>
</reference>
<accession>A0AAV1GPV7</accession>
<evidence type="ECO:0000256" key="16">
    <source>
        <dbReference type="ARBA" id="ARBA00034430"/>
    </source>
</evidence>
<proteinExistence type="inferred from homology"/>
<dbReference type="SUPFAM" id="SSF90112">
    <property type="entry name" value="Neurotransmitter-gated ion-channel transmembrane pore"/>
    <property type="match status" value="1"/>
</dbReference>
<dbReference type="InterPro" id="IPR006202">
    <property type="entry name" value="Neur_chan_lig-bd"/>
</dbReference>
<protein>
    <submittedName>
        <fullName evidence="24">-hydroxytryptamine receptor 3A-like isoform X2</fullName>
    </submittedName>
</protein>
<comment type="catalytic activity">
    <reaction evidence="18">
        <text>Ca(2+)(in) = Ca(2+)(out)</text>
        <dbReference type="Rhea" id="RHEA:29671"/>
        <dbReference type="ChEBI" id="CHEBI:29108"/>
    </reaction>
</comment>
<dbReference type="Proteomes" id="UP001178508">
    <property type="component" value="Chromosome 16"/>
</dbReference>
<feature type="region of interest" description="Disordered" evidence="21">
    <location>
        <begin position="343"/>
        <end position="371"/>
    </location>
</feature>
<dbReference type="AlphaFoldDB" id="A0AAV1GPV7"/>
<evidence type="ECO:0000256" key="18">
    <source>
        <dbReference type="ARBA" id="ARBA00036634"/>
    </source>
</evidence>
<comment type="similarity">
    <text evidence="20">Belongs to the ligand-gated ion channel (TC 1.A.9) family.</text>
</comment>
<evidence type="ECO:0000256" key="1">
    <source>
        <dbReference type="ARBA" id="ARBA00022448"/>
    </source>
</evidence>
<feature type="transmembrane region" description="Helical" evidence="20">
    <location>
        <begin position="416"/>
        <end position="438"/>
    </location>
</feature>
<dbReference type="InterPro" id="IPR018000">
    <property type="entry name" value="Neurotransmitter_ion_chnl_CS"/>
</dbReference>
<evidence type="ECO:0000313" key="24">
    <source>
        <dbReference type="EMBL" id="CAJ1075573.1"/>
    </source>
</evidence>
<name>A0AAV1GPV7_XYRNO</name>
<keyword evidence="25" id="KW-1185">Reference proteome</keyword>
<evidence type="ECO:0000256" key="13">
    <source>
        <dbReference type="ARBA" id="ARBA00023286"/>
    </source>
</evidence>
<dbReference type="Gene3D" id="2.70.170.10">
    <property type="entry name" value="Neurotransmitter-gated ion-channel ligand-binding domain"/>
    <property type="match status" value="1"/>
</dbReference>
<feature type="chain" id="PRO_5043106295" evidence="20">
    <location>
        <begin position="19"/>
        <end position="446"/>
    </location>
</feature>
<evidence type="ECO:0000256" key="9">
    <source>
        <dbReference type="ARBA" id="ARBA00023157"/>
    </source>
</evidence>
<keyword evidence="7 20" id="KW-0406">Ion transport</keyword>
<evidence type="ECO:0000259" key="22">
    <source>
        <dbReference type="Pfam" id="PF02931"/>
    </source>
</evidence>
<evidence type="ECO:0000256" key="11">
    <source>
        <dbReference type="ARBA" id="ARBA00023180"/>
    </source>
</evidence>
<sequence length="446" mass="50683">MVTLTVLTLLSLIGLSSSRAPDCSYTSLLTHLKLTPANDVLQIMRPVKNWTTPTLVQLDMLIYGILHLDEKSQTAESHIWIQMIWMNEFLTWNPSKFCGIGSLAIPRTRVWLPDVTIQEDASDTGSIYVGPHVNLLSNGFVVSTARQRLTSTCEMNLGMFPFDVQNCNITFQSMNSFASEITLGTLNNDTMLYRVSEQFMVTNGEWELEKLEIDETFISKKGMDQARLVYVISMSRKPMLYVINLIVPLLYMLVLDLASFFISDSRGEKLGFKVTILLSISVLLLILQDMLPSTESSMPYIAKYCIAIFAVVGLSVLEAMLVSFLTDFDDYRATLTLRSSSTKEEIEMEDGNNKEPLGTEEEAQVKQEKNVPSLSGPDGLELLRLILQEVKAARKEDEREKAEKKKGGYYKRIAEIIDHVFFVIYFLVVIVFLSYMHIKWIHRLFL</sequence>
<comment type="subcellular location">
    <subcellularLocation>
        <location evidence="15">Postsynaptic cell membrane</location>
        <topology evidence="15">Multi-pass membrane protein</topology>
    </subcellularLocation>
</comment>
<dbReference type="Pfam" id="PF02932">
    <property type="entry name" value="Neur_chan_memb"/>
    <property type="match status" value="1"/>
</dbReference>
<evidence type="ECO:0000256" key="3">
    <source>
        <dbReference type="ARBA" id="ARBA00022692"/>
    </source>
</evidence>
<evidence type="ECO:0000256" key="14">
    <source>
        <dbReference type="ARBA" id="ARBA00023303"/>
    </source>
</evidence>
<keyword evidence="9" id="KW-1015">Disulfide bond</keyword>
<keyword evidence="12" id="KW-0628">Postsynaptic cell membrane</keyword>
<dbReference type="GO" id="GO:0004888">
    <property type="term" value="F:transmembrane signaling receptor activity"/>
    <property type="evidence" value="ECO:0007669"/>
    <property type="project" value="InterPro"/>
</dbReference>
<dbReference type="InterPro" id="IPR036734">
    <property type="entry name" value="Neur_chan_lig-bd_sf"/>
</dbReference>
<dbReference type="PRINTS" id="PR00252">
    <property type="entry name" value="NRIONCHANNEL"/>
</dbReference>
<dbReference type="GO" id="GO:0005230">
    <property type="term" value="F:extracellular ligand-gated monoatomic ion channel activity"/>
    <property type="evidence" value="ECO:0007669"/>
    <property type="project" value="InterPro"/>
</dbReference>
<keyword evidence="4 20" id="KW-0732">Signal</keyword>
<evidence type="ECO:0000256" key="12">
    <source>
        <dbReference type="ARBA" id="ARBA00023257"/>
    </source>
</evidence>
<evidence type="ECO:0000256" key="4">
    <source>
        <dbReference type="ARBA" id="ARBA00022729"/>
    </source>
</evidence>
<feature type="domain" description="Neurotransmitter-gated ion-channel ligand-binding" evidence="22">
    <location>
        <begin position="44"/>
        <end position="238"/>
    </location>
</feature>
<evidence type="ECO:0000256" key="17">
    <source>
        <dbReference type="ARBA" id="ARBA00036239"/>
    </source>
</evidence>
<evidence type="ECO:0000256" key="19">
    <source>
        <dbReference type="ARBA" id="ARBA00037540"/>
    </source>
</evidence>
<keyword evidence="11" id="KW-0325">Glycoprotein</keyword>
<keyword evidence="10 24" id="KW-0675">Receptor</keyword>
<gene>
    <name evidence="24" type="ORF">XNOV1_A000173</name>
</gene>
<keyword evidence="13" id="KW-1071">Ligand-gated ion channel</keyword>
<dbReference type="EMBL" id="OY660879">
    <property type="protein sequence ID" value="CAJ1075573.1"/>
    <property type="molecule type" value="Genomic_DNA"/>
</dbReference>
<dbReference type="InterPro" id="IPR006201">
    <property type="entry name" value="Neur_channel"/>
</dbReference>
<feature type="domain" description="Neurotransmitter-gated ion-channel transmembrane" evidence="23">
    <location>
        <begin position="245"/>
        <end position="326"/>
    </location>
</feature>
<keyword evidence="8 20" id="KW-0472">Membrane</keyword>
<evidence type="ECO:0000256" key="7">
    <source>
        <dbReference type="ARBA" id="ARBA00023065"/>
    </source>
</evidence>